<feature type="region of interest" description="Disordered" evidence="1">
    <location>
        <begin position="925"/>
        <end position="972"/>
    </location>
</feature>
<feature type="compositionally biased region" description="Polar residues" evidence="1">
    <location>
        <begin position="804"/>
        <end position="814"/>
    </location>
</feature>
<reference evidence="2 3" key="1">
    <citation type="submission" date="2019-01" db="EMBL/GenBank/DDBJ databases">
        <title>Draft genome sequence of Psathyrella aberdarensis IHI B618.</title>
        <authorList>
            <person name="Buettner E."/>
            <person name="Kellner H."/>
        </authorList>
    </citation>
    <scope>NUCLEOTIDE SEQUENCE [LARGE SCALE GENOMIC DNA]</scope>
    <source>
        <strain evidence="2 3">IHI B618</strain>
    </source>
</reference>
<evidence type="ECO:0000256" key="1">
    <source>
        <dbReference type="SAM" id="MobiDB-lite"/>
    </source>
</evidence>
<evidence type="ECO:0000313" key="3">
    <source>
        <dbReference type="Proteomes" id="UP000290288"/>
    </source>
</evidence>
<feature type="region of interest" description="Disordered" evidence="1">
    <location>
        <begin position="1"/>
        <end position="63"/>
    </location>
</feature>
<sequence length="1388" mass="154888">MQHLPAQPSRDSRRPHSAAQKQRNDNGGGEEVPGMSVQDDSQLSNGDDNEDEDERMERDAENIRNIESRLDRLAGAVESLAASLKNNDAMPEDRRVTPTRPVTKKRRKPRHKSTSENKLAAKVRKHLNGLLNDSPEPFVDETTSQRFTDRAQTSGRRSCSVYDFSIDLIGGPRSAWNKSAAEVFAEAFMEHHELEPEILESVKAKFHTRVKSIKQMDAAHRKGEIGDRRKIRNTRKYTLYVRRLLTLEGHPTLKPHVPFLQDLGWEGMSTDESDTDEAGLGARAAGYQVLTPLWRSPELTTFLHLVDSIALAIRRSDASKQRGSWPRIRNYDPQRKILSKNQKFVRQLPINAYDAGFLAKLPDQNADLEPKPPYVLAIPATIFEFYTTSSLFGEGLLASVLSENDAFQKFTSALDKMDNDLADPLKRWSAGYRLHGSGTFQLYDLIIGTPNREFSSLVPQTAMAILTQESSQKLPRPAAELLGRSDGEVLQHKKRLSWGNLLVNSKIWDHLADLPALLSSFQLQVKSLSTLASSSATRTSPPAVSKKSGESLQDVAVKIVDDSVASLASSKASKILANFGIMALNMAFMRMGYLELPDSVTELENKLGAQFSNLSALLKKGRSAKGLRCPFYYSMFVTPFSLLVPVVLSKESISLEEMVTICKELGNQYPPVLDQLQRDILYEVFRQSCGLQNSLESALRLSEMWGRRDWGKELEDVAKYYKRPDNGPKSDGPLKLLEADVVGEVPDSWPLSDLARKHMHQQRQSMNCSQTVSAVPNPGSSSNNLDGDSLPHGNLSEDVDSPISPITSSPALSPVQQQSLSPAIVPLNLDLPLLPVGSPAVLPPTVPTSVDNLAFDVDSPISPITGSPALNPVQQQSLSPAIIPLSLDLPLLPQVGSPAVRSSSLRPPPLVFDDQSVLINPINPASEQAEEGASRYPKRNRQPATVTEELPQVKPEKLKRPPPKRRKLSHVSPEVVDVDSVMELLSHEDGRRELDERIRVKQEELEINIVDALPALRVDQPTPKYTDSLRNPYIAKFFDCDGKEYDWKAFFHNNSDFKAFRQFHEQLQADYVQDATNPESRMLPRFLTQPKTSIFHIVTRKEFNRLSVQEVQNLLLDHCIVITDEDRPEIQFDITGIEAVLGSIHKPTEIQDQSIRPQAGNFQHRITVGTPEHLYKASIADHASKKSLNALHFPNPNAGIEPSPFSSDARAFLQTAGEPYCLSLSMPIADLRWSLGATEGAHHYWHIDSDGLCTFIEVACGLKLWGVAREKSPDDFASIKFWAHPQLDVTETRKIYSTEAIVLNCRHTLLMGPARPHAVWTLEPSLCRGGHFIATSVIDKTVMGIVHGFFRGNIITNVEHEEIWNILQRQMIFYHVSMAKMHRSHQGA</sequence>
<dbReference type="OrthoDB" id="3270451at2759"/>
<proteinExistence type="predicted"/>
<evidence type="ECO:0000313" key="2">
    <source>
        <dbReference type="EMBL" id="RXW19239.1"/>
    </source>
</evidence>
<gene>
    <name evidence="2" type="ORF">EST38_g6608</name>
</gene>
<feature type="compositionally biased region" description="Basic residues" evidence="1">
    <location>
        <begin position="102"/>
        <end position="112"/>
    </location>
</feature>
<keyword evidence="3" id="KW-1185">Reference proteome</keyword>
<dbReference type="Gene3D" id="2.60.120.650">
    <property type="entry name" value="Cupin"/>
    <property type="match status" value="1"/>
</dbReference>
<name>A0A4Q2DHP2_9AGAR</name>
<feature type="region of interest" description="Disordered" evidence="1">
    <location>
        <begin position="756"/>
        <end position="814"/>
    </location>
</feature>
<accession>A0A4Q2DHP2</accession>
<feature type="compositionally biased region" description="Basic residues" evidence="1">
    <location>
        <begin position="960"/>
        <end position="969"/>
    </location>
</feature>
<feature type="region of interest" description="Disordered" evidence="1">
    <location>
        <begin position="84"/>
        <end position="152"/>
    </location>
</feature>
<comment type="caution">
    <text evidence="2">The sequence shown here is derived from an EMBL/GenBank/DDBJ whole genome shotgun (WGS) entry which is preliminary data.</text>
</comment>
<dbReference type="Proteomes" id="UP000290288">
    <property type="component" value="Unassembled WGS sequence"/>
</dbReference>
<dbReference type="EMBL" id="SDEE01000213">
    <property type="protein sequence ID" value="RXW19239.1"/>
    <property type="molecule type" value="Genomic_DNA"/>
</dbReference>
<dbReference type="STRING" id="2316362.A0A4Q2DHP2"/>
<feature type="compositionally biased region" description="Polar residues" evidence="1">
    <location>
        <begin position="762"/>
        <end position="786"/>
    </location>
</feature>
<organism evidence="2 3">
    <name type="scientific">Candolleomyces aberdarensis</name>
    <dbReference type="NCBI Taxonomy" id="2316362"/>
    <lineage>
        <taxon>Eukaryota</taxon>
        <taxon>Fungi</taxon>
        <taxon>Dikarya</taxon>
        <taxon>Basidiomycota</taxon>
        <taxon>Agaricomycotina</taxon>
        <taxon>Agaricomycetes</taxon>
        <taxon>Agaricomycetidae</taxon>
        <taxon>Agaricales</taxon>
        <taxon>Agaricineae</taxon>
        <taxon>Psathyrellaceae</taxon>
        <taxon>Candolleomyces</taxon>
    </lineage>
</organism>
<protein>
    <submittedName>
        <fullName evidence="2">Uncharacterized protein</fullName>
    </submittedName>
</protein>
<feature type="compositionally biased region" description="Polar residues" evidence="1">
    <location>
        <begin position="141"/>
        <end position="152"/>
    </location>
</feature>